<dbReference type="RefSeq" id="WP_303383317.1">
    <property type="nucleotide sequence ID" value="NZ_BAABLN010000001.1"/>
</dbReference>
<organism evidence="1 2">
    <name type="scientific">Kocuria gwangalliensis</name>
    <dbReference type="NCBI Taxonomy" id="501592"/>
    <lineage>
        <taxon>Bacteria</taxon>
        <taxon>Bacillati</taxon>
        <taxon>Actinomycetota</taxon>
        <taxon>Actinomycetes</taxon>
        <taxon>Micrococcales</taxon>
        <taxon>Micrococcaceae</taxon>
        <taxon>Kocuria</taxon>
    </lineage>
</organism>
<dbReference type="Pfam" id="PF05768">
    <property type="entry name" value="Glrx-like"/>
    <property type="match status" value="1"/>
</dbReference>
<dbReference type="InterPro" id="IPR008554">
    <property type="entry name" value="Glutaredoxin-like"/>
</dbReference>
<dbReference type="InterPro" id="IPR052565">
    <property type="entry name" value="Glutaredoxin-like_YDR286C"/>
</dbReference>
<protein>
    <submittedName>
        <fullName evidence="1">Glutaredoxin family protein</fullName>
    </submittedName>
</protein>
<keyword evidence="2" id="KW-1185">Reference proteome</keyword>
<dbReference type="EMBL" id="BAABLN010000001">
    <property type="protein sequence ID" value="GAA4688027.1"/>
    <property type="molecule type" value="Genomic_DNA"/>
</dbReference>
<name>A0ABP8WFZ5_9MICC</name>
<accession>A0ABP8WFZ5</accession>
<dbReference type="SUPFAM" id="SSF52833">
    <property type="entry name" value="Thioredoxin-like"/>
    <property type="match status" value="1"/>
</dbReference>
<evidence type="ECO:0000313" key="2">
    <source>
        <dbReference type="Proteomes" id="UP001501446"/>
    </source>
</evidence>
<evidence type="ECO:0000313" key="1">
    <source>
        <dbReference type="EMBL" id="GAA4688027.1"/>
    </source>
</evidence>
<sequence>MSLPRNPQKPLLSAENWTTAAPAHHVTLLTKDGCHLCADARTVVRAACQDTGSEFSEVDITTDAALLRDYANFIPVVFVDGVPWDQLRIDERRLRDVLS</sequence>
<comment type="caution">
    <text evidence="1">The sequence shown here is derived from an EMBL/GenBank/DDBJ whole genome shotgun (WGS) entry which is preliminary data.</text>
</comment>
<dbReference type="InterPro" id="IPR036249">
    <property type="entry name" value="Thioredoxin-like_sf"/>
</dbReference>
<gene>
    <name evidence="1" type="ORF">GCM10025781_00820</name>
</gene>
<dbReference type="Gene3D" id="3.40.30.10">
    <property type="entry name" value="Glutaredoxin"/>
    <property type="match status" value="1"/>
</dbReference>
<dbReference type="Proteomes" id="UP001501446">
    <property type="component" value="Unassembled WGS sequence"/>
</dbReference>
<dbReference type="PANTHER" id="PTHR33558">
    <property type="entry name" value="GLUTAREDOXIN-LIKE PROTEIN C5ORF63 HOMOLOG"/>
    <property type="match status" value="1"/>
</dbReference>
<proteinExistence type="predicted"/>
<dbReference type="PANTHER" id="PTHR33558:SF1">
    <property type="entry name" value="GLUTAREDOXIN-LIKE PROTEIN C5ORF63 HOMOLOG"/>
    <property type="match status" value="1"/>
</dbReference>
<reference evidence="2" key="1">
    <citation type="journal article" date="2019" name="Int. J. Syst. Evol. Microbiol.">
        <title>The Global Catalogue of Microorganisms (GCM) 10K type strain sequencing project: providing services to taxonomists for standard genome sequencing and annotation.</title>
        <authorList>
            <consortium name="The Broad Institute Genomics Platform"/>
            <consortium name="The Broad Institute Genome Sequencing Center for Infectious Disease"/>
            <person name="Wu L."/>
            <person name="Ma J."/>
        </authorList>
    </citation>
    <scope>NUCLEOTIDE SEQUENCE [LARGE SCALE GENOMIC DNA]</scope>
    <source>
        <strain evidence="2">JCM 18958</strain>
    </source>
</reference>